<dbReference type="Gene3D" id="3.40.630.10">
    <property type="entry name" value="Zn peptidases"/>
    <property type="match status" value="1"/>
</dbReference>
<dbReference type="AlphaFoldDB" id="A0AAE3J7C4"/>
<evidence type="ECO:0000313" key="11">
    <source>
        <dbReference type="EMBL" id="MCC2190721.1"/>
    </source>
</evidence>
<dbReference type="Proteomes" id="UP001197875">
    <property type="component" value="Unassembled WGS sequence"/>
</dbReference>
<dbReference type="PRINTS" id="PR00932">
    <property type="entry name" value="AMINO1PTASE"/>
</dbReference>
<evidence type="ECO:0000256" key="2">
    <source>
        <dbReference type="ARBA" id="ARBA00008290"/>
    </source>
</evidence>
<keyword evidence="5 9" id="KW-0479">Metal-binding</keyword>
<keyword evidence="8 9" id="KW-0482">Metalloprotease</keyword>
<dbReference type="NCBIfam" id="NF002759">
    <property type="entry name" value="PRK02813.1"/>
    <property type="match status" value="1"/>
</dbReference>
<protein>
    <recommendedName>
        <fullName evidence="10">M18 family aminopeptidase</fullName>
        <ecNumber evidence="10">3.4.11.-</ecNumber>
    </recommendedName>
</protein>
<keyword evidence="6 9" id="KW-0378">Hydrolase</keyword>
<dbReference type="Gene3D" id="2.30.250.10">
    <property type="entry name" value="Aminopeptidase i, Domain 2"/>
    <property type="match status" value="1"/>
</dbReference>
<keyword evidence="4 9" id="KW-0645">Protease</keyword>
<gene>
    <name evidence="11" type="ORF">LKD71_13095</name>
</gene>
<evidence type="ECO:0000313" key="12">
    <source>
        <dbReference type="Proteomes" id="UP001197875"/>
    </source>
</evidence>
<dbReference type="EC" id="3.4.11.-" evidence="10"/>
<dbReference type="EMBL" id="JAJEPR010000026">
    <property type="protein sequence ID" value="MCC2190721.1"/>
    <property type="molecule type" value="Genomic_DNA"/>
</dbReference>
<dbReference type="GO" id="GO:0008270">
    <property type="term" value="F:zinc ion binding"/>
    <property type="evidence" value="ECO:0007669"/>
    <property type="project" value="InterPro"/>
</dbReference>
<name>A0AAE3J7C4_9FIRM</name>
<accession>A0AAE3J7C4</accession>
<evidence type="ECO:0000256" key="9">
    <source>
        <dbReference type="RuleBase" id="RU004386"/>
    </source>
</evidence>
<dbReference type="GO" id="GO:0008237">
    <property type="term" value="F:metallopeptidase activity"/>
    <property type="evidence" value="ECO:0007669"/>
    <property type="project" value="UniProtKB-KW"/>
</dbReference>
<evidence type="ECO:0000256" key="5">
    <source>
        <dbReference type="ARBA" id="ARBA00022723"/>
    </source>
</evidence>
<dbReference type="CDD" id="cd05658">
    <property type="entry name" value="M18_DAP"/>
    <property type="match status" value="1"/>
</dbReference>
<keyword evidence="3 9" id="KW-0031">Aminopeptidase</keyword>
<evidence type="ECO:0000256" key="4">
    <source>
        <dbReference type="ARBA" id="ARBA00022670"/>
    </source>
</evidence>
<sequence>MDIMSQSVNQELIEFLDNSPTCFQAVENFRKMLKDAGYSELLECEKWEIVPGEKYFVTRNDSSIIAFSVPKKDFNGFQLICSHTDSPSFKIKENAEMDADGKYTKLNVEGYGGMLCAPWFDRPLSVAGRIAVRTENGIETRLVNLDQDLAMIPNLAIHMNREANNGYKYNIQKDMLPIVGEASSKGKLMKLVAENAGVKEEDILSTDLFLYNRVKGTVWGLEKEFLSAGRLDDLQCAFASMKGFLGAVPGESVPVCAVFDNEEVGSSTKQGAASTFLESTLRRLNGALGRTEEDYLSAVAGSFMISADNAHAVHPNHTDLADPTNRPAMNGGIVIKYNANQKYTTDAVSAAVFKLFCEKVNVPCQTFTNRSDMAGGSTLGNIANTKVSLNTVDIGLPQLAMHSPYETAGTKDTGYFCEVAKKFFSSSVQMKANGIYEIR</sequence>
<evidence type="ECO:0000256" key="7">
    <source>
        <dbReference type="ARBA" id="ARBA00022833"/>
    </source>
</evidence>
<keyword evidence="12" id="KW-1185">Reference proteome</keyword>
<evidence type="ECO:0000256" key="6">
    <source>
        <dbReference type="ARBA" id="ARBA00022801"/>
    </source>
</evidence>
<dbReference type="PANTHER" id="PTHR28570:SF3">
    <property type="entry name" value="ASPARTYL AMINOPEPTIDASE"/>
    <property type="match status" value="1"/>
</dbReference>
<dbReference type="InterPro" id="IPR023358">
    <property type="entry name" value="Peptidase_M18_dom2"/>
</dbReference>
<dbReference type="InterPro" id="IPR001948">
    <property type="entry name" value="Peptidase_M18"/>
</dbReference>
<comment type="caution">
    <text evidence="11">The sequence shown here is derived from an EMBL/GenBank/DDBJ whole genome shotgun (WGS) entry which is preliminary data.</text>
</comment>
<dbReference type="GO" id="GO:0004177">
    <property type="term" value="F:aminopeptidase activity"/>
    <property type="evidence" value="ECO:0007669"/>
    <property type="project" value="UniProtKB-KW"/>
</dbReference>
<dbReference type="PANTHER" id="PTHR28570">
    <property type="entry name" value="ASPARTYL AMINOPEPTIDASE"/>
    <property type="match status" value="1"/>
</dbReference>
<dbReference type="Pfam" id="PF02127">
    <property type="entry name" value="Peptidase_M18"/>
    <property type="match status" value="1"/>
</dbReference>
<evidence type="ECO:0000256" key="1">
    <source>
        <dbReference type="ARBA" id="ARBA00001947"/>
    </source>
</evidence>
<organism evidence="11 12">
    <name type="scientific">Fusicatenibacter faecihominis</name>
    <dbReference type="NCBI Taxonomy" id="2881276"/>
    <lineage>
        <taxon>Bacteria</taxon>
        <taxon>Bacillati</taxon>
        <taxon>Bacillota</taxon>
        <taxon>Clostridia</taxon>
        <taxon>Lachnospirales</taxon>
        <taxon>Lachnospiraceae</taxon>
        <taxon>Fusicatenibacter</taxon>
    </lineage>
</organism>
<evidence type="ECO:0000256" key="8">
    <source>
        <dbReference type="ARBA" id="ARBA00023049"/>
    </source>
</evidence>
<comment type="similarity">
    <text evidence="2 9">Belongs to the peptidase M18 family.</text>
</comment>
<dbReference type="GO" id="GO:0006508">
    <property type="term" value="P:proteolysis"/>
    <property type="evidence" value="ECO:0007669"/>
    <property type="project" value="UniProtKB-KW"/>
</dbReference>
<dbReference type="SUPFAM" id="SSF101821">
    <property type="entry name" value="Aminopeptidase/glucanase lid domain"/>
    <property type="match status" value="1"/>
</dbReference>
<evidence type="ECO:0000256" key="3">
    <source>
        <dbReference type="ARBA" id="ARBA00022438"/>
    </source>
</evidence>
<comment type="cofactor">
    <cofactor evidence="1 10">
        <name>Zn(2+)</name>
        <dbReference type="ChEBI" id="CHEBI:29105"/>
    </cofactor>
</comment>
<keyword evidence="7 9" id="KW-0862">Zinc</keyword>
<dbReference type="SUPFAM" id="SSF53187">
    <property type="entry name" value="Zn-dependent exopeptidases"/>
    <property type="match status" value="1"/>
</dbReference>
<evidence type="ECO:0000256" key="10">
    <source>
        <dbReference type="RuleBase" id="RU004387"/>
    </source>
</evidence>
<dbReference type="GO" id="GO:0005737">
    <property type="term" value="C:cytoplasm"/>
    <property type="evidence" value="ECO:0007669"/>
    <property type="project" value="UniProtKB-ARBA"/>
</dbReference>
<reference evidence="11 12" key="1">
    <citation type="submission" date="2021-10" db="EMBL/GenBank/DDBJ databases">
        <title>Anaerobic single-cell dispensing facilitates the cultivation of human gut bacteria.</title>
        <authorList>
            <person name="Afrizal A."/>
        </authorList>
    </citation>
    <scope>NUCLEOTIDE SEQUENCE [LARGE SCALE GENOMIC DNA]</scope>
    <source>
        <strain evidence="11 12">CLA-AA-H277</strain>
    </source>
</reference>
<proteinExistence type="inferred from homology"/>